<protein>
    <submittedName>
        <fullName evidence="2">Uncharacterized protein</fullName>
    </submittedName>
</protein>
<keyword evidence="1" id="KW-0812">Transmembrane</keyword>
<keyword evidence="1" id="KW-1133">Transmembrane helix</keyword>
<sequence>METTLTIIVLVVAALAGNLLIFTAIRKGGRQREALKAAAVERNWTYRHTPATGGKAARTEIGDPSGDWRLTIVRGARGERGSGARYTTFETGRHALPAGLAVLGPALPAQTARMAEGMLGSVVGSMLGKLLMGLGTEAASDVPRLETVETHGTDRGTLMATPEATQALDPLIGNPDLLAARDGVNEVQQPIVLRGTFGMSLRVRKALTSREEVIALATLGQTLSAALDIAES</sequence>
<feature type="transmembrane region" description="Helical" evidence="1">
    <location>
        <begin position="6"/>
        <end position="25"/>
    </location>
</feature>
<organism evidence="2 3">
    <name type="scientific">Pelagovum pacificum</name>
    <dbReference type="NCBI Taxonomy" id="2588711"/>
    <lineage>
        <taxon>Bacteria</taxon>
        <taxon>Pseudomonadati</taxon>
        <taxon>Pseudomonadota</taxon>
        <taxon>Alphaproteobacteria</taxon>
        <taxon>Rhodobacterales</taxon>
        <taxon>Paracoccaceae</taxon>
        <taxon>Pelagovum</taxon>
    </lineage>
</organism>
<evidence type="ECO:0000313" key="2">
    <source>
        <dbReference type="EMBL" id="TNY32082.1"/>
    </source>
</evidence>
<dbReference type="OrthoDB" id="7854269at2"/>
<evidence type="ECO:0000256" key="1">
    <source>
        <dbReference type="SAM" id="Phobius"/>
    </source>
</evidence>
<gene>
    <name evidence="2" type="ORF">FHY64_01915</name>
</gene>
<evidence type="ECO:0000313" key="3">
    <source>
        <dbReference type="Proteomes" id="UP000314011"/>
    </source>
</evidence>
<comment type="caution">
    <text evidence="2">The sequence shown here is derived from an EMBL/GenBank/DDBJ whole genome shotgun (WGS) entry which is preliminary data.</text>
</comment>
<name>A0A5C5GBA4_9RHOB</name>
<accession>A0A5C5GBA4</accession>
<dbReference type="RefSeq" id="WP_140192761.1">
    <property type="nucleotide sequence ID" value="NZ_CP065915.1"/>
</dbReference>
<proteinExistence type="predicted"/>
<dbReference type="Proteomes" id="UP000314011">
    <property type="component" value="Unassembled WGS sequence"/>
</dbReference>
<keyword evidence="3" id="KW-1185">Reference proteome</keyword>
<dbReference type="AlphaFoldDB" id="A0A5C5GBA4"/>
<dbReference type="EMBL" id="VFFF01000001">
    <property type="protein sequence ID" value="TNY32082.1"/>
    <property type="molecule type" value="Genomic_DNA"/>
</dbReference>
<keyword evidence="1" id="KW-0472">Membrane</keyword>
<reference evidence="2 3" key="1">
    <citation type="submission" date="2019-06" db="EMBL/GenBank/DDBJ databases">
        <title>Genome of new Rhodobacteraceae sp. SM1903.</title>
        <authorList>
            <person name="Ren X."/>
        </authorList>
    </citation>
    <scope>NUCLEOTIDE SEQUENCE [LARGE SCALE GENOMIC DNA]</scope>
    <source>
        <strain evidence="2 3">SM1903</strain>
    </source>
</reference>